<organism evidence="2">
    <name type="scientific">Serpula lacrymans var. lacrymans (strain S7.3)</name>
    <name type="common">Dry rot fungus</name>
    <dbReference type="NCBI Taxonomy" id="936435"/>
    <lineage>
        <taxon>Eukaryota</taxon>
        <taxon>Fungi</taxon>
        <taxon>Dikarya</taxon>
        <taxon>Basidiomycota</taxon>
        <taxon>Agaricomycotina</taxon>
        <taxon>Agaricomycetes</taxon>
        <taxon>Agaricomycetidae</taxon>
        <taxon>Boletales</taxon>
        <taxon>Coniophorineae</taxon>
        <taxon>Serpulaceae</taxon>
        <taxon>Serpula</taxon>
    </lineage>
</organism>
<accession>F8PHK1</accession>
<evidence type="ECO:0000313" key="1">
    <source>
        <dbReference type="EMBL" id="EGO04533.1"/>
    </source>
</evidence>
<gene>
    <name evidence="1" type="ORF">SERLA73DRAFT_149001</name>
</gene>
<dbReference type="InParanoid" id="F8PHK1"/>
<protein>
    <submittedName>
        <fullName evidence="1">Uncharacterized protein</fullName>
    </submittedName>
</protein>
<evidence type="ECO:0000313" key="2">
    <source>
        <dbReference type="Proteomes" id="UP000008063"/>
    </source>
</evidence>
<proteinExistence type="predicted"/>
<sequence>MPITKWGKMHVSKKNVLNTQMSELQGHPPSRSHRYFEGNDASVVPIFGEALAFYEIEGLEGNTQQFVVYHPLLDVQCTLNVWRGKWAKDIKVLPISSIVDIVGIWCYNSRVYVLQKYPGLEWLTEEELEKQNEGTQNEEYFPQFMPIPLLSSKSQFGQKDAQGF</sequence>
<dbReference type="HOGENOM" id="CLU_1620064_0_0_1"/>
<dbReference type="OMA" id="GTQNEEY"/>
<keyword evidence="2" id="KW-1185">Reference proteome</keyword>
<dbReference type="EMBL" id="GL945474">
    <property type="protein sequence ID" value="EGO04533.1"/>
    <property type="molecule type" value="Genomic_DNA"/>
</dbReference>
<name>F8PHK1_SERL3</name>
<dbReference type="AlphaFoldDB" id="F8PHK1"/>
<dbReference type="STRING" id="936435.F8PHK1"/>
<reference evidence="2" key="1">
    <citation type="journal article" date="2011" name="Science">
        <title>The plant cell wall-decomposing machinery underlies the functional diversity of forest fungi.</title>
        <authorList>
            <person name="Eastwood D.C."/>
            <person name="Floudas D."/>
            <person name="Binder M."/>
            <person name="Majcherczyk A."/>
            <person name="Schneider P."/>
            <person name="Aerts A."/>
            <person name="Asiegbu F.O."/>
            <person name="Baker S.E."/>
            <person name="Barry K."/>
            <person name="Bendiksby M."/>
            <person name="Blumentritt M."/>
            <person name="Coutinho P.M."/>
            <person name="Cullen D."/>
            <person name="de Vries R.P."/>
            <person name="Gathman A."/>
            <person name="Goodell B."/>
            <person name="Henrissat B."/>
            <person name="Ihrmark K."/>
            <person name="Kauserud H."/>
            <person name="Kohler A."/>
            <person name="LaButti K."/>
            <person name="Lapidus A."/>
            <person name="Lavin J.L."/>
            <person name="Lee Y.-H."/>
            <person name="Lindquist E."/>
            <person name="Lilly W."/>
            <person name="Lucas S."/>
            <person name="Morin E."/>
            <person name="Murat C."/>
            <person name="Oguiza J.A."/>
            <person name="Park J."/>
            <person name="Pisabarro A.G."/>
            <person name="Riley R."/>
            <person name="Rosling A."/>
            <person name="Salamov A."/>
            <person name="Schmidt O."/>
            <person name="Schmutz J."/>
            <person name="Skrede I."/>
            <person name="Stenlid J."/>
            <person name="Wiebenga A."/>
            <person name="Xie X."/>
            <person name="Kuees U."/>
            <person name="Hibbett D.S."/>
            <person name="Hoffmeister D."/>
            <person name="Hoegberg N."/>
            <person name="Martin F."/>
            <person name="Grigoriev I.V."/>
            <person name="Watkinson S.C."/>
        </authorList>
    </citation>
    <scope>NUCLEOTIDE SEQUENCE [LARGE SCALE GENOMIC DNA]</scope>
    <source>
        <strain evidence="2">strain S7.3</strain>
    </source>
</reference>
<dbReference type="Proteomes" id="UP000008063">
    <property type="component" value="Unassembled WGS sequence"/>
</dbReference>